<dbReference type="Gene3D" id="3.40.50.410">
    <property type="entry name" value="von Willebrand factor, type A domain"/>
    <property type="match status" value="1"/>
</dbReference>
<accession>A0A382TMS4</accession>
<keyword evidence="3" id="KW-1133">Transmembrane helix</keyword>
<evidence type="ECO:0000259" key="5">
    <source>
        <dbReference type="PROSITE" id="PS50234"/>
    </source>
</evidence>
<organism evidence="6">
    <name type="scientific">marine metagenome</name>
    <dbReference type="NCBI Taxonomy" id="408172"/>
    <lineage>
        <taxon>unclassified sequences</taxon>
        <taxon>metagenomes</taxon>
        <taxon>ecological metagenomes</taxon>
    </lineage>
</organism>
<dbReference type="SUPFAM" id="SSF53300">
    <property type="entry name" value="vWA-like"/>
    <property type="match status" value="1"/>
</dbReference>
<gene>
    <name evidence="6" type="ORF">METZ01_LOCUS375612</name>
</gene>
<dbReference type="AlphaFoldDB" id="A0A382TMS4"/>
<dbReference type="PANTHER" id="PTHR22550">
    <property type="entry name" value="SPORE GERMINATION PROTEIN"/>
    <property type="match status" value="1"/>
</dbReference>
<dbReference type="InterPro" id="IPR002035">
    <property type="entry name" value="VWF_A"/>
</dbReference>
<evidence type="ECO:0000256" key="3">
    <source>
        <dbReference type="ARBA" id="ARBA00022989"/>
    </source>
</evidence>
<name>A0A382TMS4_9ZZZZ</name>
<evidence type="ECO:0000313" key="6">
    <source>
        <dbReference type="EMBL" id="SVD22758.1"/>
    </source>
</evidence>
<evidence type="ECO:0000256" key="2">
    <source>
        <dbReference type="ARBA" id="ARBA00022692"/>
    </source>
</evidence>
<dbReference type="PROSITE" id="PS50234">
    <property type="entry name" value="VWFA"/>
    <property type="match status" value="1"/>
</dbReference>
<dbReference type="Pfam" id="PF13519">
    <property type="entry name" value="VWA_2"/>
    <property type="match status" value="1"/>
</dbReference>
<evidence type="ECO:0000256" key="4">
    <source>
        <dbReference type="ARBA" id="ARBA00023136"/>
    </source>
</evidence>
<dbReference type="InterPro" id="IPR050768">
    <property type="entry name" value="UPF0353/GerABKA_families"/>
</dbReference>
<feature type="domain" description="VWFA" evidence="5">
    <location>
        <begin position="83"/>
        <end position="218"/>
    </location>
</feature>
<dbReference type="PANTHER" id="PTHR22550:SF5">
    <property type="entry name" value="LEUCINE ZIPPER PROTEIN 4"/>
    <property type="match status" value="1"/>
</dbReference>
<keyword evidence="4" id="KW-0472">Membrane</keyword>
<protein>
    <recommendedName>
        <fullName evidence="5">VWFA domain-containing protein</fullName>
    </recommendedName>
</protein>
<sequence length="218" mass="23537">VFLLLPLPFLARRFLPPLSAQAVLLVPDGVRSLLFSLTSDGRGITSESWFLNCFRIVGWFSVLLALAGPYTRGAVLETPTGRDLVVALDLSSSMDEVDMVIDGNPVSRYQVVRNLIGRFIEERRGDRVGLMAFGHEAFLIAPLTFDTGAVAETLDELVIGLPGHRTDLGQVVGLTVRILREQPSATRVLVILSDGEDNTGALTGVDAAKMAAAHNIKI</sequence>
<proteinExistence type="predicted"/>
<dbReference type="EMBL" id="UINC01137427">
    <property type="protein sequence ID" value="SVD22758.1"/>
    <property type="molecule type" value="Genomic_DNA"/>
</dbReference>
<feature type="non-terminal residue" evidence="6">
    <location>
        <position position="218"/>
    </location>
</feature>
<reference evidence="6" key="1">
    <citation type="submission" date="2018-05" db="EMBL/GenBank/DDBJ databases">
        <authorList>
            <person name="Lanie J.A."/>
            <person name="Ng W.-L."/>
            <person name="Kazmierczak K.M."/>
            <person name="Andrzejewski T.M."/>
            <person name="Davidsen T.M."/>
            <person name="Wayne K.J."/>
            <person name="Tettelin H."/>
            <person name="Glass J.I."/>
            <person name="Rusch D."/>
            <person name="Podicherti R."/>
            <person name="Tsui H.-C.T."/>
            <person name="Winkler M.E."/>
        </authorList>
    </citation>
    <scope>NUCLEOTIDE SEQUENCE</scope>
</reference>
<evidence type="ECO:0000256" key="1">
    <source>
        <dbReference type="ARBA" id="ARBA00022475"/>
    </source>
</evidence>
<keyword evidence="1" id="KW-1003">Cell membrane</keyword>
<keyword evidence="2" id="KW-0812">Transmembrane</keyword>
<feature type="non-terminal residue" evidence="6">
    <location>
        <position position="1"/>
    </location>
</feature>
<dbReference type="InterPro" id="IPR036465">
    <property type="entry name" value="vWFA_dom_sf"/>
</dbReference>